<dbReference type="EMBL" id="QYUN01000002">
    <property type="protein sequence ID" value="RJG05521.1"/>
    <property type="molecule type" value="Genomic_DNA"/>
</dbReference>
<dbReference type="AlphaFoldDB" id="A0A418WZA1"/>
<dbReference type="InterPro" id="IPR001633">
    <property type="entry name" value="EAL_dom"/>
</dbReference>
<proteinExistence type="predicted"/>
<dbReference type="InterPro" id="IPR035919">
    <property type="entry name" value="EAL_sf"/>
</dbReference>
<protein>
    <submittedName>
        <fullName evidence="2">EAL domain-containing protein</fullName>
    </submittedName>
</protein>
<evidence type="ECO:0000313" key="3">
    <source>
        <dbReference type="Proteomes" id="UP000285190"/>
    </source>
</evidence>
<keyword evidence="3" id="KW-1185">Reference proteome</keyword>
<gene>
    <name evidence="2" type="ORF">D3870_05385</name>
</gene>
<evidence type="ECO:0000259" key="1">
    <source>
        <dbReference type="PROSITE" id="PS50883"/>
    </source>
</evidence>
<dbReference type="Pfam" id="PF00563">
    <property type="entry name" value="EAL"/>
    <property type="match status" value="1"/>
</dbReference>
<dbReference type="Gene3D" id="3.20.20.450">
    <property type="entry name" value="EAL domain"/>
    <property type="match status" value="1"/>
</dbReference>
<comment type="caution">
    <text evidence="2">The sequence shown here is derived from an EMBL/GenBank/DDBJ whole genome shotgun (WGS) entry which is preliminary data.</text>
</comment>
<sequence>MPHPALEDYIARLHDTPQPETRVWKDAEGRAQGRYFNSTLTSAFQSIRRLDSHMVTGFEGFIRSYSSTDDGLSLWKLLDLAASDDESIELDRLCRLLHAINFFRQPAAAGRDLYLSVHARLLAAVDGNHGIAFRRILDMLGVPQQRVVLQLPAIVEQQGWLLNYVADNYRRNGFRVAINAADAAEALDLLHRVRADVVKVDGREIADEVAALRLAHECANLNLQLIFKRVENRRTSELIQSLGEQSGHVMHAQGYLWDIPKASLDATDAGTPAAQHETVIPRAIAGAV</sequence>
<dbReference type="SUPFAM" id="SSF141868">
    <property type="entry name" value="EAL domain-like"/>
    <property type="match status" value="1"/>
</dbReference>
<evidence type="ECO:0000313" key="2">
    <source>
        <dbReference type="EMBL" id="RJG05521.1"/>
    </source>
</evidence>
<dbReference type="OrthoDB" id="8773663at2"/>
<accession>A0A418WZA1</accession>
<name>A0A418WZA1_9BURK</name>
<dbReference type="PROSITE" id="PS50883">
    <property type="entry name" value="EAL"/>
    <property type="match status" value="1"/>
</dbReference>
<dbReference type="SMART" id="SM00052">
    <property type="entry name" value="EAL"/>
    <property type="match status" value="1"/>
</dbReference>
<dbReference type="Proteomes" id="UP000285190">
    <property type="component" value="Unassembled WGS sequence"/>
</dbReference>
<organism evidence="2 3">
    <name type="scientific">Noviherbaspirillum cavernae</name>
    <dbReference type="NCBI Taxonomy" id="2320862"/>
    <lineage>
        <taxon>Bacteria</taxon>
        <taxon>Pseudomonadati</taxon>
        <taxon>Pseudomonadota</taxon>
        <taxon>Betaproteobacteria</taxon>
        <taxon>Burkholderiales</taxon>
        <taxon>Oxalobacteraceae</taxon>
        <taxon>Noviherbaspirillum</taxon>
    </lineage>
</organism>
<dbReference type="RefSeq" id="WP_119737290.1">
    <property type="nucleotide sequence ID" value="NZ_QYUN01000002.1"/>
</dbReference>
<feature type="domain" description="EAL" evidence="1">
    <location>
        <begin position="20"/>
        <end position="274"/>
    </location>
</feature>
<reference evidence="2 3" key="1">
    <citation type="submission" date="2018-09" db="EMBL/GenBank/DDBJ databases">
        <authorList>
            <person name="Zhu H."/>
        </authorList>
    </citation>
    <scope>NUCLEOTIDE SEQUENCE [LARGE SCALE GENOMIC DNA]</scope>
    <source>
        <strain evidence="2 3">K2R10-39</strain>
    </source>
</reference>